<dbReference type="GO" id="GO:0016020">
    <property type="term" value="C:membrane"/>
    <property type="evidence" value="ECO:0007669"/>
    <property type="project" value="TreeGrafter"/>
</dbReference>
<evidence type="ECO:0000256" key="2">
    <source>
        <dbReference type="ARBA" id="ARBA00022840"/>
    </source>
</evidence>
<accession>A0A382IMY7</accession>
<dbReference type="GO" id="GO:0004467">
    <property type="term" value="F:long-chain fatty acid-CoA ligase activity"/>
    <property type="evidence" value="ECO:0007669"/>
    <property type="project" value="TreeGrafter"/>
</dbReference>
<feature type="non-terminal residue" evidence="4">
    <location>
        <position position="413"/>
    </location>
</feature>
<dbReference type="InterPro" id="IPR042099">
    <property type="entry name" value="ANL_N_sf"/>
</dbReference>
<dbReference type="Gene3D" id="3.40.50.12780">
    <property type="entry name" value="N-terminal domain of ligase-like"/>
    <property type="match status" value="1"/>
</dbReference>
<dbReference type="Pfam" id="PF00501">
    <property type="entry name" value="AMP-binding"/>
    <property type="match status" value="1"/>
</dbReference>
<keyword evidence="1" id="KW-0547">Nucleotide-binding</keyword>
<dbReference type="AlphaFoldDB" id="A0A382IMY7"/>
<gene>
    <name evidence="4" type="ORF">METZ01_LOCUS253421</name>
</gene>
<reference evidence="4" key="1">
    <citation type="submission" date="2018-05" db="EMBL/GenBank/DDBJ databases">
        <authorList>
            <person name="Lanie J.A."/>
            <person name="Ng W.-L."/>
            <person name="Kazmierczak K.M."/>
            <person name="Andrzejewski T.M."/>
            <person name="Davidsen T.M."/>
            <person name="Wayne K.J."/>
            <person name="Tettelin H."/>
            <person name="Glass J.I."/>
            <person name="Rusch D."/>
            <person name="Podicherti R."/>
            <person name="Tsui H.-C.T."/>
            <person name="Winkler M.E."/>
        </authorList>
    </citation>
    <scope>NUCLEOTIDE SEQUENCE</scope>
</reference>
<feature type="domain" description="AMP-dependent synthetase/ligase" evidence="3">
    <location>
        <begin position="23"/>
        <end position="411"/>
    </location>
</feature>
<dbReference type="PANTHER" id="PTHR43272">
    <property type="entry name" value="LONG-CHAIN-FATTY-ACID--COA LIGASE"/>
    <property type="match status" value="1"/>
</dbReference>
<dbReference type="GO" id="GO:0005524">
    <property type="term" value="F:ATP binding"/>
    <property type="evidence" value="ECO:0007669"/>
    <property type="project" value="UniProtKB-KW"/>
</dbReference>
<keyword evidence="2" id="KW-0067">ATP-binding</keyword>
<dbReference type="EMBL" id="UINC01068167">
    <property type="protein sequence ID" value="SVC00567.1"/>
    <property type="molecule type" value="Genomic_DNA"/>
</dbReference>
<sequence length="413" mass="46041">MSINFDQFNSVVSVFQSQSTALNDKPYLWKKLDGKFIPLSWSQTREQVESIAKGLINLGILKGDRVVILSENRPEWQIADLAIMAIGAISVPAYTTSTTKDYEHIINHSGARCLIVSSHSLTIKAIPAVIKSSKCQNIIKIDDDENRYTEPINITSWNKIIEEGKDSSWNSVEKETYLNFNLKESINKHKRGDTACIIYTSGTGGSPKGVMLSHGAMLTNCSGAQALLKNLISDLDEIRFLSWLPLSHSYEHTLQFYEMGIGAQIYYAESIDKLLINMSEVRPHFMTAVPRFYDSLYTRISQGLKNQGKISQILFAATLRLGKKQYYNSKMTVLEKIFNNILKKVVRKKVNKRFGGSLRALISGGAALNFEVGLYLTALGLPLLQGYGQTETAPVVSANPPEKIKLDTVGTIF</sequence>
<evidence type="ECO:0000256" key="1">
    <source>
        <dbReference type="ARBA" id="ARBA00022741"/>
    </source>
</evidence>
<dbReference type="SUPFAM" id="SSF56801">
    <property type="entry name" value="Acetyl-CoA synthetase-like"/>
    <property type="match status" value="1"/>
</dbReference>
<organism evidence="4">
    <name type="scientific">marine metagenome</name>
    <dbReference type="NCBI Taxonomy" id="408172"/>
    <lineage>
        <taxon>unclassified sequences</taxon>
        <taxon>metagenomes</taxon>
        <taxon>ecological metagenomes</taxon>
    </lineage>
</organism>
<name>A0A382IMY7_9ZZZZ</name>
<dbReference type="PANTHER" id="PTHR43272:SF33">
    <property type="entry name" value="AMP-BINDING DOMAIN-CONTAINING PROTEIN-RELATED"/>
    <property type="match status" value="1"/>
</dbReference>
<evidence type="ECO:0000259" key="3">
    <source>
        <dbReference type="Pfam" id="PF00501"/>
    </source>
</evidence>
<proteinExistence type="predicted"/>
<protein>
    <recommendedName>
        <fullName evidence="3">AMP-dependent synthetase/ligase domain-containing protein</fullName>
    </recommendedName>
</protein>
<dbReference type="InterPro" id="IPR000873">
    <property type="entry name" value="AMP-dep_synth/lig_dom"/>
</dbReference>
<evidence type="ECO:0000313" key="4">
    <source>
        <dbReference type="EMBL" id="SVC00567.1"/>
    </source>
</evidence>